<keyword evidence="1" id="KW-0812">Transmembrane</keyword>
<sequence length="102" mass="11724">MTHVYHAGGVAKACCVCSLRRICCSKSSLTLHRVRGTYRLDRRRSCITIWLTLSVKIQQRFPRGKHSALLLFFRLVLICPFFLFFLSGGLRNSACDFLYYAS</sequence>
<evidence type="ECO:0000256" key="1">
    <source>
        <dbReference type="SAM" id="Phobius"/>
    </source>
</evidence>
<comment type="caution">
    <text evidence="2">The sequence shown here is derived from an EMBL/GenBank/DDBJ whole genome shotgun (WGS) entry which is preliminary data.</text>
</comment>
<gene>
    <name evidence="2" type="ORF">I7I52_09277</name>
</gene>
<accession>A0A8H8D330</accession>
<keyword evidence="1" id="KW-0472">Membrane</keyword>
<proteinExistence type="predicted"/>
<feature type="transmembrane region" description="Helical" evidence="1">
    <location>
        <begin position="68"/>
        <end position="90"/>
    </location>
</feature>
<keyword evidence="1" id="KW-1133">Transmembrane helix</keyword>
<dbReference type="VEuPathDB" id="FungiDB:I7I52_09277"/>
<evidence type="ECO:0000313" key="3">
    <source>
        <dbReference type="Proteomes" id="UP000670092"/>
    </source>
</evidence>
<protein>
    <submittedName>
        <fullName evidence="2">Uncharacterized protein</fullName>
    </submittedName>
</protein>
<name>A0A8H8D330_AJECA</name>
<reference evidence="2 3" key="1">
    <citation type="submission" date="2021-01" db="EMBL/GenBank/DDBJ databases">
        <title>Chromosome-level genome assembly of a human fungal pathogen reveals clustering of transcriptionally co-regulated genes.</title>
        <authorList>
            <person name="Voorhies M."/>
            <person name="Cohen S."/>
            <person name="Shea T.P."/>
            <person name="Petrus S."/>
            <person name="Munoz J.F."/>
            <person name="Poplawski S."/>
            <person name="Goldman W.E."/>
            <person name="Michael T."/>
            <person name="Cuomo C.A."/>
            <person name="Sil A."/>
            <person name="Beyhan S."/>
        </authorList>
    </citation>
    <scope>NUCLEOTIDE SEQUENCE [LARGE SCALE GENOMIC DNA]</scope>
    <source>
        <strain evidence="2 3">G184AR</strain>
    </source>
</reference>
<evidence type="ECO:0000313" key="2">
    <source>
        <dbReference type="EMBL" id="KAG5299087.1"/>
    </source>
</evidence>
<dbReference type="AlphaFoldDB" id="A0A8H8D330"/>
<organism evidence="2 3">
    <name type="scientific">Ajellomyces capsulatus</name>
    <name type="common">Darling's disease fungus</name>
    <name type="synonym">Histoplasma capsulatum</name>
    <dbReference type="NCBI Taxonomy" id="5037"/>
    <lineage>
        <taxon>Eukaryota</taxon>
        <taxon>Fungi</taxon>
        <taxon>Dikarya</taxon>
        <taxon>Ascomycota</taxon>
        <taxon>Pezizomycotina</taxon>
        <taxon>Eurotiomycetes</taxon>
        <taxon>Eurotiomycetidae</taxon>
        <taxon>Onygenales</taxon>
        <taxon>Ajellomycetaceae</taxon>
        <taxon>Histoplasma</taxon>
    </lineage>
</organism>
<dbReference type="Proteomes" id="UP000670092">
    <property type="component" value="Unassembled WGS sequence"/>
</dbReference>
<dbReference type="EMBL" id="JAEVHI010000002">
    <property type="protein sequence ID" value="KAG5299087.1"/>
    <property type="molecule type" value="Genomic_DNA"/>
</dbReference>